<keyword evidence="2" id="KW-1185">Reference proteome</keyword>
<evidence type="ECO:0000313" key="2">
    <source>
        <dbReference type="Proteomes" id="UP000188273"/>
    </source>
</evidence>
<proteinExistence type="predicted"/>
<reference evidence="2" key="1">
    <citation type="submission" date="2017-02" db="EMBL/GenBank/DDBJ databases">
        <title>Comparative genomics and description of representatives of a novel lineage of planctomycetes thriving in anoxic sediments.</title>
        <authorList>
            <person name="Spring S."/>
            <person name="Bunk B."/>
            <person name="Sproer C."/>
            <person name="Klenk H.-P."/>
        </authorList>
    </citation>
    <scope>NUCLEOTIDE SEQUENCE [LARGE SCALE GENOMIC DNA]</scope>
    <source>
        <strain evidence="2">L21-RPul-D3</strain>
    </source>
</reference>
<dbReference type="KEGG" id="pbu:L21SP3_01532"/>
<dbReference type="InterPro" id="IPR009078">
    <property type="entry name" value="Ferritin-like_SF"/>
</dbReference>
<name>A0A1Q2HQW4_9BACT</name>
<dbReference type="PANTHER" id="PTHR33531">
    <property type="entry name" value="RUBRERYTHRIN SUBFAMILY"/>
    <property type="match status" value="1"/>
</dbReference>
<dbReference type="OrthoDB" id="37394at2"/>
<dbReference type="EMBL" id="CP019633">
    <property type="protein sequence ID" value="AQQ09721.1"/>
    <property type="molecule type" value="Genomic_DNA"/>
</dbReference>
<dbReference type="AlphaFoldDB" id="A0A1Q2HQW4"/>
<protein>
    <recommendedName>
        <fullName evidence="3">Rubrerythrin diiron-binding domain-containing protein</fullName>
    </recommendedName>
</protein>
<dbReference type="Proteomes" id="UP000188273">
    <property type="component" value="Chromosome"/>
</dbReference>
<dbReference type="STRING" id="1940790.L21SP3_01532"/>
<sequence length="153" mass="17289">MNALEVLEVAKTMETDGIEFYSRAAESADSKTAAKLLEELAGWEKNHFEHFEKLQEAVKQADTFNPDNEAMKYLDYFVKYAVFSPDKDLARKARSLDTSGVLSYAIGMEKDSVCYYLGVKASLKTEQAKETVEEIINEEMSHITILSEELSKV</sequence>
<evidence type="ECO:0008006" key="3">
    <source>
        <dbReference type="Google" id="ProtNLM"/>
    </source>
</evidence>
<dbReference type="PANTHER" id="PTHR33531:SF7">
    <property type="entry name" value="HYPOTHETICAL MEMBRANE PROTEIN, CONSERVED"/>
    <property type="match status" value="1"/>
</dbReference>
<dbReference type="SUPFAM" id="SSF47240">
    <property type="entry name" value="Ferritin-like"/>
    <property type="match status" value="1"/>
</dbReference>
<dbReference type="CDD" id="cd01045">
    <property type="entry name" value="Ferritin_like_AB"/>
    <property type="match status" value="1"/>
</dbReference>
<dbReference type="Pfam" id="PF13668">
    <property type="entry name" value="Ferritin_2"/>
    <property type="match status" value="1"/>
</dbReference>
<organism evidence="1 2">
    <name type="scientific">Sedimentisphaera cyanobacteriorum</name>
    <dbReference type="NCBI Taxonomy" id="1940790"/>
    <lineage>
        <taxon>Bacteria</taxon>
        <taxon>Pseudomonadati</taxon>
        <taxon>Planctomycetota</taxon>
        <taxon>Phycisphaerae</taxon>
        <taxon>Sedimentisphaerales</taxon>
        <taxon>Sedimentisphaeraceae</taxon>
        <taxon>Sedimentisphaera</taxon>
    </lineage>
</organism>
<evidence type="ECO:0000313" key="1">
    <source>
        <dbReference type="EMBL" id="AQQ09721.1"/>
    </source>
</evidence>
<dbReference type="RefSeq" id="WP_077540293.1">
    <property type="nucleotide sequence ID" value="NZ_CP019633.1"/>
</dbReference>
<dbReference type="Gene3D" id="1.20.1260.10">
    <property type="match status" value="1"/>
</dbReference>
<gene>
    <name evidence="1" type="ORF">L21SP3_01532</name>
</gene>
<dbReference type="InterPro" id="IPR012347">
    <property type="entry name" value="Ferritin-like"/>
</dbReference>
<accession>A0A1Q2HQW4</accession>